<protein>
    <submittedName>
        <fullName evidence="1">Uncharacterized protein</fullName>
    </submittedName>
</protein>
<accession>A0A3A9Z6V1</accession>
<dbReference type="OrthoDB" id="4299763at2"/>
<gene>
    <name evidence="1" type="ORF">D7294_11030</name>
</gene>
<name>A0A3A9Z6V1_9ACTN</name>
<dbReference type="RefSeq" id="WP_120678251.1">
    <property type="nucleotide sequence ID" value="NZ_RBAL01000005.1"/>
</dbReference>
<sequence>MAESGALDLNRGAALRAGDRVRESEQLAAMREAFQRLANARGLFGQVPGGELAEQALLSAAAAMLDELTRTGLTVQDISDSAYRMAEIAEETDQAAHDRLITASEAVGSVPGAVGGPPPASEGE</sequence>
<organism evidence="1 2">
    <name type="scientific">Streptomyces hoynatensis</name>
    <dbReference type="NCBI Taxonomy" id="1141874"/>
    <lineage>
        <taxon>Bacteria</taxon>
        <taxon>Bacillati</taxon>
        <taxon>Actinomycetota</taxon>
        <taxon>Actinomycetes</taxon>
        <taxon>Kitasatosporales</taxon>
        <taxon>Streptomycetaceae</taxon>
        <taxon>Streptomyces</taxon>
    </lineage>
</organism>
<dbReference type="EMBL" id="RBAL01000005">
    <property type="protein sequence ID" value="RKN43036.1"/>
    <property type="molecule type" value="Genomic_DNA"/>
</dbReference>
<comment type="caution">
    <text evidence="1">The sequence shown here is derived from an EMBL/GenBank/DDBJ whole genome shotgun (WGS) entry which is preliminary data.</text>
</comment>
<evidence type="ECO:0000313" key="2">
    <source>
        <dbReference type="Proteomes" id="UP000272474"/>
    </source>
</evidence>
<evidence type="ECO:0000313" key="1">
    <source>
        <dbReference type="EMBL" id="RKN43036.1"/>
    </source>
</evidence>
<dbReference type="Proteomes" id="UP000272474">
    <property type="component" value="Unassembled WGS sequence"/>
</dbReference>
<dbReference type="AlphaFoldDB" id="A0A3A9Z6V1"/>
<keyword evidence="2" id="KW-1185">Reference proteome</keyword>
<reference evidence="1 2" key="1">
    <citation type="journal article" date="2014" name="Int. J. Syst. Evol. Microbiol.">
        <title>Streptomyces hoynatensis sp. nov., isolated from deep marine sediment.</title>
        <authorList>
            <person name="Veyisoglu A."/>
            <person name="Sahin N."/>
        </authorList>
    </citation>
    <scope>NUCLEOTIDE SEQUENCE [LARGE SCALE GENOMIC DNA]</scope>
    <source>
        <strain evidence="1 2">KCTC 29097</strain>
    </source>
</reference>
<proteinExistence type="predicted"/>